<dbReference type="Proteomes" id="UP000258798">
    <property type="component" value="Unassembled WGS sequence"/>
</dbReference>
<accession>A0AAX2NKN7</accession>
<dbReference type="RefSeq" id="WP_001696621.1">
    <property type="nucleotide sequence ID" value="NZ_CP064207.1"/>
</dbReference>
<comment type="caution">
    <text evidence="1">The sequence shown here is derived from an EMBL/GenBank/DDBJ whole genome shotgun (WGS) entry which is preliminary data.</text>
</comment>
<dbReference type="AlphaFoldDB" id="A0AAX2NKN7"/>
<organism evidence="1 2">
    <name type="scientific">Klebsiella pneumoniae</name>
    <dbReference type="NCBI Taxonomy" id="573"/>
    <lineage>
        <taxon>Bacteria</taxon>
        <taxon>Pseudomonadati</taxon>
        <taxon>Pseudomonadota</taxon>
        <taxon>Gammaproteobacteria</taxon>
        <taxon>Enterobacterales</taxon>
        <taxon>Enterobacteriaceae</taxon>
        <taxon>Klebsiella/Raoultella group</taxon>
        <taxon>Klebsiella</taxon>
        <taxon>Klebsiella pneumoniae complex</taxon>
    </lineage>
</organism>
<name>A0AAX2NKN7_KLEPN</name>
<sequence>MNIDEVAKWRPFTDQDGNIWDLSFLDAHEVSYTHCSPGKPDIVYKFTVSYSFHCFCKDYPEQTEEEKLSLMYDAGKDSRPFCKVRYALARDKLRAIIEGLGNAKVIHAGYGSYAFVEITVDEGESEFYFVPFKVYRERKKLRLHVTSAYPVKERPSGKPVSFFKIAHNLLRGKPLPKPHM</sequence>
<reference evidence="1 2" key="1">
    <citation type="submission" date="2018-08" db="EMBL/GenBank/DDBJ databases">
        <authorList>
            <consortium name="Pathogen Informatics"/>
        </authorList>
    </citation>
    <scope>NUCLEOTIDE SEQUENCE [LARGE SCALE GENOMIC DNA]</scope>
    <source>
        <strain evidence="1 2">EuSCAPE_TR125</strain>
    </source>
</reference>
<keyword evidence="1" id="KW-0346">Stress response</keyword>
<protein>
    <submittedName>
        <fullName evidence="1">Heat shock protein C</fullName>
    </submittedName>
</protein>
<proteinExistence type="predicted"/>
<evidence type="ECO:0000313" key="1">
    <source>
        <dbReference type="EMBL" id="SWT23828.1"/>
    </source>
</evidence>
<gene>
    <name evidence="1" type="primary">htrC</name>
    <name evidence="1" type="ORF">SAMEA3729652_05152</name>
</gene>
<dbReference type="EMBL" id="UJRG01000048">
    <property type="protein sequence ID" value="SWT23828.1"/>
    <property type="molecule type" value="Genomic_DNA"/>
</dbReference>
<evidence type="ECO:0000313" key="2">
    <source>
        <dbReference type="Proteomes" id="UP000258798"/>
    </source>
</evidence>